<feature type="transmembrane region" description="Helical" evidence="3">
    <location>
        <begin position="112"/>
        <end position="137"/>
    </location>
</feature>
<evidence type="ECO:0000259" key="4">
    <source>
        <dbReference type="Pfam" id="PF09822"/>
    </source>
</evidence>
<organism evidence="6 7">
    <name type="scientific">Planctomyces bekefii</name>
    <dbReference type="NCBI Taxonomy" id="1653850"/>
    <lineage>
        <taxon>Bacteria</taxon>
        <taxon>Pseudomonadati</taxon>
        <taxon>Planctomycetota</taxon>
        <taxon>Planctomycetia</taxon>
        <taxon>Planctomycetales</taxon>
        <taxon>Planctomycetaceae</taxon>
        <taxon>Planctomyces</taxon>
    </lineage>
</organism>
<evidence type="ECO:0000256" key="1">
    <source>
        <dbReference type="SAM" id="Coils"/>
    </source>
</evidence>
<feature type="domain" description="DUF7088" evidence="5">
    <location>
        <begin position="187"/>
        <end position="291"/>
    </location>
</feature>
<dbReference type="InterPro" id="IPR055396">
    <property type="entry name" value="DUF7088"/>
</dbReference>
<accession>A0A5C6MCC1</accession>
<evidence type="ECO:0000313" key="7">
    <source>
        <dbReference type="Proteomes" id="UP000321083"/>
    </source>
</evidence>
<sequence length="815" mass="90824">MCTQLRFLFSLVNVLMLLLLGSPDPGAVFCAYAGYWFAGCALLTAGMLASALTNSATVAFVFGVVFCCVPVLLYHATDVVEWLASLVGGAKDLYTLRNALSALSLQQQLLDFSVGVLPLAGICWFIFFSLVMLYANLVVISKRRWAEGSEKSAGLQYLVRTLCVAVTCGSLLFMLSRMPLRADLSAENLFTLSDATRQTIAGIRETQRVTIQAFLSPEVPSDYVETRRQLVGLLREFGRSSGGAVEVREILVEPFSEEAEQARALGIEPVRLQYDRNGKRVEAEVFLGAFIQSASDELVIPFFGKGLPIEYELTRSLRTVSAEKRLKLGVLLTDAQVMTEGAGGGRWEIVRELQKQYQVVAVNPSQKLIPEEQPTADTEKPGEQAGEKPAEEKKPTEAFDVLLAIMPSSLTQPQMDNFLEYVKSGRPTLVFDDPCPFVFQTQAGLSMAPKMPKAGGGGMFGSPPPEQKADNGELTSLMTLLNVKWDNGQITYDQSNPHTQFGTLPPEYVFLSKSGRDAEPFSRSSAATRALQDLVLLYPGAISDRAGRKEQTFEPLLRTSRSSGLLEWDDYTSASFSPFSMAPSREIKQNIRRNNDGGGHVIAAHIRNESTESPLNVIFCADLDMITDWFFMERNRGMLDVQFDNVTFVLNAVDSLAGDETFIDLRSRRESLRTLKFVEDKTGTLREKLNVEEKEAQAAMDKALETAEKELRDEISRIEKDETLDDRSREVQVSQKEQQLNRQLEVRKEQLERDVNSRVRRSAVEMKREVRRVENTVRIVACIVPAILPICFGMLFLGMRNLAEQQSINPNRRKS</sequence>
<keyword evidence="3" id="KW-0472">Membrane</keyword>
<feature type="domain" description="ABC-type uncharacterised transport system" evidence="4">
    <location>
        <begin position="327"/>
        <end position="652"/>
    </location>
</feature>
<feature type="region of interest" description="Disordered" evidence="2">
    <location>
        <begin position="366"/>
        <end position="394"/>
    </location>
</feature>
<dbReference type="Pfam" id="PF09822">
    <property type="entry name" value="ABC_transp_aux"/>
    <property type="match status" value="1"/>
</dbReference>
<evidence type="ECO:0000259" key="5">
    <source>
        <dbReference type="Pfam" id="PF23357"/>
    </source>
</evidence>
<dbReference type="EMBL" id="SRHE01000017">
    <property type="protein sequence ID" value="TWW12350.1"/>
    <property type="molecule type" value="Genomic_DNA"/>
</dbReference>
<dbReference type="AlphaFoldDB" id="A0A5C6MCC1"/>
<dbReference type="Pfam" id="PF23357">
    <property type="entry name" value="DUF7088"/>
    <property type="match status" value="1"/>
</dbReference>
<dbReference type="InterPro" id="IPR019196">
    <property type="entry name" value="ABC_transp_unknown"/>
</dbReference>
<protein>
    <submittedName>
        <fullName evidence="6">ABC transporter permease</fullName>
    </submittedName>
</protein>
<feature type="compositionally biased region" description="Basic and acidic residues" evidence="2">
    <location>
        <begin position="377"/>
        <end position="394"/>
    </location>
</feature>
<feature type="transmembrane region" description="Helical" evidence="3">
    <location>
        <begin position="58"/>
        <end position="76"/>
    </location>
</feature>
<reference evidence="6 7" key="1">
    <citation type="submission" date="2019-08" db="EMBL/GenBank/DDBJ databases">
        <title>100 year-old enigma solved: identification of Planctomyces bekefii, the type genus and species of the phylum Planctomycetes.</title>
        <authorList>
            <person name="Svetlana D.N."/>
            <person name="Overmann J."/>
        </authorList>
    </citation>
    <scope>NUCLEOTIDE SEQUENCE [LARGE SCALE GENOMIC DNA]</scope>
    <source>
        <strain evidence="6">Phe10_nw2017</strain>
    </source>
</reference>
<keyword evidence="3" id="KW-1133">Transmembrane helix</keyword>
<keyword evidence="3" id="KW-0812">Transmembrane</keyword>
<keyword evidence="1" id="KW-0175">Coiled coil</keyword>
<feature type="transmembrane region" description="Helical" evidence="3">
    <location>
        <begin position="157"/>
        <end position="175"/>
    </location>
</feature>
<comment type="caution">
    <text evidence="6">The sequence shown here is derived from an EMBL/GenBank/DDBJ whole genome shotgun (WGS) entry which is preliminary data.</text>
</comment>
<feature type="coiled-coil region" evidence="1">
    <location>
        <begin position="686"/>
        <end position="776"/>
    </location>
</feature>
<feature type="transmembrane region" description="Helical" evidence="3">
    <location>
        <begin position="33"/>
        <end position="51"/>
    </location>
</feature>
<proteinExistence type="predicted"/>
<reference evidence="6 7" key="2">
    <citation type="submission" date="2019-08" db="EMBL/GenBank/DDBJ databases">
        <authorList>
            <person name="Henke P."/>
        </authorList>
    </citation>
    <scope>NUCLEOTIDE SEQUENCE [LARGE SCALE GENOMIC DNA]</scope>
    <source>
        <strain evidence="6">Phe10_nw2017</strain>
    </source>
</reference>
<evidence type="ECO:0000256" key="2">
    <source>
        <dbReference type="SAM" id="MobiDB-lite"/>
    </source>
</evidence>
<evidence type="ECO:0000313" key="6">
    <source>
        <dbReference type="EMBL" id="TWW12350.1"/>
    </source>
</evidence>
<keyword evidence="7" id="KW-1185">Reference proteome</keyword>
<name>A0A5C6MCC1_9PLAN</name>
<dbReference type="Proteomes" id="UP000321083">
    <property type="component" value="Unassembled WGS sequence"/>
</dbReference>
<evidence type="ECO:0000256" key="3">
    <source>
        <dbReference type="SAM" id="Phobius"/>
    </source>
</evidence>
<feature type="transmembrane region" description="Helical" evidence="3">
    <location>
        <begin position="777"/>
        <end position="797"/>
    </location>
</feature>
<gene>
    <name evidence="6" type="ORF">E3A20_01890</name>
</gene>